<dbReference type="Gene3D" id="3.10.180.10">
    <property type="entry name" value="2,3-Dihydroxybiphenyl 1,2-Dioxygenase, domain 1"/>
    <property type="match status" value="1"/>
</dbReference>
<dbReference type="Proteomes" id="UP000324101">
    <property type="component" value="Chromosome"/>
</dbReference>
<dbReference type="RefSeq" id="WP_150261286.1">
    <property type="nucleotide sequence ID" value="NZ_CP029189.1"/>
</dbReference>
<evidence type="ECO:0000259" key="1">
    <source>
        <dbReference type="PROSITE" id="PS51819"/>
    </source>
</evidence>
<dbReference type="AlphaFoldDB" id="A0A5P2DVJ6"/>
<sequence length="113" mass="12049">MPITSMTLRRRVDDLEAAAPFYERLTGETADRFRFAGLELAAVGPFLLFSGPEEVAERFAGVAATLSVPDLDRAVSEAVEAGASLLAPAQSTPNGHRAVLRHPDGGVYEYVSS</sequence>
<accession>A0A5P2DVJ6</accession>
<organism evidence="2 3">
    <name type="scientific">Streptomyces venezuelae</name>
    <dbReference type="NCBI Taxonomy" id="54571"/>
    <lineage>
        <taxon>Bacteria</taxon>
        <taxon>Bacillati</taxon>
        <taxon>Actinomycetota</taxon>
        <taxon>Actinomycetes</taxon>
        <taxon>Kitasatosporales</taxon>
        <taxon>Streptomycetaceae</taxon>
        <taxon>Streptomyces</taxon>
    </lineage>
</organism>
<dbReference type="Pfam" id="PF18029">
    <property type="entry name" value="Glyoxalase_6"/>
    <property type="match status" value="1"/>
</dbReference>
<reference evidence="2 3" key="1">
    <citation type="submission" date="2018-05" db="EMBL/GenBank/DDBJ databases">
        <title>Streptomyces venezuelae.</title>
        <authorList>
            <person name="Kim W."/>
            <person name="Lee N."/>
            <person name="Cho B.-K."/>
        </authorList>
    </citation>
    <scope>NUCLEOTIDE SEQUENCE [LARGE SCALE GENOMIC DNA]</scope>
    <source>
        <strain evidence="2 3">ATCC 21018</strain>
    </source>
</reference>
<name>A0A5P2DVJ6_STRVZ</name>
<dbReference type="InterPro" id="IPR037523">
    <property type="entry name" value="VOC_core"/>
</dbReference>
<dbReference type="PROSITE" id="PS51819">
    <property type="entry name" value="VOC"/>
    <property type="match status" value="1"/>
</dbReference>
<feature type="domain" description="VOC" evidence="1">
    <location>
        <begin position="2"/>
        <end position="113"/>
    </location>
</feature>
<dbReference type="InterPro" id="IPR041581">
    <property type="entry name" value="Glyoxalase_6"/>
</dbReference>
<evidence type="ECO:0000313" key="3">
    <source>
        <dbReference type="Proteomes" id="UP000324101"/>
    </source>
</evidence>
<dbReference type="OrthoDB" id="1492945at2"/>
<proteinExistence type="predicted"/>
<dbReference type="InterPro" id="IPR029068">
    <property type="entry name" value="Glyas_Bleomycin-R_OHBP_Dase"/>
</dbReference>
<evidence type="ECO:0000313" key="2">
    <source>
        <dbReference type="EMBL" id="QES58367.1"/>
    </source>
</evidence>
<dbReference type="SUPFAM" id="SSF54593">
    <property type="entry name" value="Glyoxalase/Bleomycin resistance protein/Dihydroxybiphenyl dioxygenase"/>
    <property type="match status" value="1"/>
</dbReference>
<dbReference type="EMBL" id="CP029189">
    <property type="protein sequence ID" value="QES58367.1"/>
    <property type="molecule type" value="Genomic_DNA"/>
</dbReference>
<protein>
    <submittedName>
        <fullName evidence="2">Glyoxalase</fullName>
    </submittedName>
</protein>
<gene>
    <name evidence="2" type="ORF">DEJ51_33040</name>
</gene>